<name>A0A840SU82_9RHOB</name>
<comment type="caution">
    <text evidence="1">The sequence shown here is derived from an EMBL/GenBank/DDBJ whole genome shotgun (WGS) entry which is preliminary data.</text>
</comment>
<proteinExistence type="predicted"/>
<dbReference type="Proteomes" id="UP000549457">
    <property type="component" value="Unassembled WGS sequence"/>
</dbReference>
<dbReference type="AlphaFoldDB" id="A0A840SU82"/>
<reference evidence="1 2" key="1">
    <citation type="submission" date="2020-08" db="EMBL/GenBank/DDBJ databases">
        <title>Genomic Encyclopedia of Type Strains, Phase IV (KMG-IV): sequencing the most valuable type-strain genomes for metagenomic binning, comparative biology and taxonomic classification.</title>
        <authorList>
            <person name="Goeker M."/>
        </authorList>
    </citation>
    <scope>NUCLEOTIDE SEQUENCE [LARGE SCALE GENOMIC DNA]</scope>
    <source>
        <strain evidence="1 2">DSM 101730</strain>
    </source>
</reference>
<sequence length="175" mass="20241">MNAQNRSIDAFTLDVESNSFESDWEQRGRCETDWQYDEVDEATFNGLIELQIAGYHEHARKLRASRPWAEVAKVTADPKRVVLQNRGSWIVDARLGEQDYLWFCSGDAHHEYCFYVHPTKFETLRTALRDELRPVTPGTLLDLIKLRFSVPEDAPNPYHEIQDFLGRSGIPIVLC</sequence>
<protein>
    <submittedName>
        <fullName evidence="1">Uncharacterized protein</fullName>
    </submittedName>
</protein>
<evidence type="ECO:0000313" key="1">
    <source>
        <dbReference type="EMBL" id="MBB5222833.1"/>
    </source>
</evidence>
<keyword evidence="2" id="KW-1185">Reference proteome</keyword>
<evidence type="ECO:0000313" key="2">
    <source>
        <dbReference type="Proteomes" id="UP000549457"/>
    </source>
</evidence>
<dbReference type="RefSeq" id="WP_184150364.1">
    <property type="nucleotide sequence ID" value="NZ_JACHFM010000002.1"/>
</dbReference>
<accession>A0A840SU82</accession>
<dbReference type="EMBL" id="JACHFM010000002">
    <property type="protein sequence ID" value="MBB5222833.1"/>
    <property type="molecule type" value="Genomic_DNA"/>
</dbReference>
<organism evidence="1 2">
    <name type="scientific">Amaricoccus macauensis</name>
    <dbReference type="NCBI Taxonomy" id="57001"/>
    <lineage>
        <taxon>Bacteria</taxon>
        <taxon>Pseudomonadati</taxon>
        <taxon>Pseudomonadota</taxon>
        <taxon>Alphaproteobacteria</taxon>
        <taxon>Rhodobacterales</taxon>
        <taxon>Paracoccaceae</taxon>
        <taxon>Amaricoccus</taxon>
    </lineage>
</organism>
<gene>
    <name evidence="1" type="ORF">HNP73_002769</name>
</gene>